<dbReference type="eggNOG" id="COG4191">
    <property type="taxonomic scope" value="Bacteria"/>
</dbReference>
<keyword evidence="7" id="KW-0067">ATP-binding</keyword>
<dbReference type="GO" id="GO:0006355">
    <property type="term" value="P:regulation of DNA-templated transcription"/>
    <property type="evidence" value="ECO:0007669"/>
    <property type="project" value="InterPro"/>
</dbReference>
<feature type="domain" description="PAC" evidence="12">
    <location>
        <begin position="587"/>
        <end position="638"/>
    </location>
</feature>
<reference evidence="14 15" key="1">
    <citation type="submission" date="2011-06" db="EMBL/GenBank/DDBJ databases">
        <title>Genomic sequence of Methylobacter tundripaludum SV96.</title>
        <authorList>
            <consortium name="US DOE Joint Genome Institute"/>
            <person name="Lucas S."/>
            <person name="Han J."/>
            <person name="Lapidus A."/>
            <person name="Cheng J.-F."/>
            <person name="Goodwin L."/>
            <person name="Pitluck S."/>
            <person name="Held B."/>
            <person name="Detter J.C."/>
            <person name="Han C."/>
            <person name="Tapia R."/>
            <person name="Land M."/>
            <person name="Hauser L."/>
            <person name="Kyrpides N."/>
            <person name="Ivanova N."/>
            <person name="Ovchinnikova G."/>
            <person name="Pagani I."/>
            <person name="Klotz M.G."/>
            <person name="Dispirito A.A."/>
            <person name="Murrell J.C."/>
            <person name="Dunfield P."/>
            <person name="Kalyuzhnaya M.G."/>
            <person name="Svenning M."/>
            <person name="Trotsenko Y.A."/>
            <person name="Stein L.Y."/>
            <person name="Woyke T."/>
        </authorList>
    </citation>
    <scope>NUCLEOTIDE SEQUENCE [LARGE SCALE GENOMIC DNA]</scope>
    <source>
        <strain evidence="15">ATCC BAA-1195 / DSM 17260 / SV96</strain>
    </source>
</reference>
<evidence type="ECO:0000256" key="5">
    <source>
        <dbReference type="ARBA" id="ARBA00022741"/>
    </source>
</evidence>
<gene>
    <name evidence="14" type="ORF">Mettu_4310</name>
</gene>
<dbReference type="InterPro" id="IPR003594">
    <property type="entry name" value="HATPase_dom"/>
</dbReference>
<dbReference type="Gene3D" id="3.30.450.20">
    <property type="entry name" value="PAS domain"/>
    <property type="match status" value="3"/>
</dbReference>
<dbReference type="EMBL" id="JH109153">
    <property type="protein sequence ID" value="EGW21151.1"/>
    <property type="molecule type" value="Genomic_DNA"/>
</dbReference>
<dbReference type="SMART" id="SM00086">
    <property type="entry name" value="PAC"/>
    <property type="match status" value="3"/>
</dbReference>
<dbReference type="OrthoDB" id="9770795at2"/>
<dbReference type="InterPro" id="IPR036097">
    <property type="entry name" value="HisK_dim/P_sf"/>
</dbReference>
<dbReference type="PANTHER" id="PTHR43065">
    <property type="entry name" value="SENSOR HISTIDINE KINASE"/>
    <property type="match status" value="1"/>
</dbReference>
<evidence type="ECO:0000256" key="4">
    <source>
        <dbReference type="ARBA" id="ARBA00022679"/>
    </source>
</evidence>
<dbReference type="InterPro" id="IPR013767">
    <property type="entry name" value="PAS_fold"/>
</dbReference>
<keyword evidence="6 14" id="KW-0418">Kinase</keyword>
<dbReference type="InterPro" id="IPR005330">
    <property type="entry name" value="MHYT_dom"/>
</dbReference>
<keyword evidence="9" id="KW-1133">Transmembrane helix</keyword>
<evidence type="ECO:0000259" key="13">
    <source>
        <dbReference type="PROSITE" id="PS50924"/>
    </source>
</evidence>
<accession>G3IYC9</accession>
<dbReference type="CDD" id="cd00082">
    <property type="entry name" value="HisKA"/>
    <property type="match status" value="1"/>
</dbReference>
<evidence type="ECO:0000259" key="10">
    <source>
        <dbReference type="PROSITE" id="PS50109"/>
    </source>
</evidence>
<feature type="transmembrane region" description="Helical" evidence="9">
    <location>
        <begin position="20"/>
        <end position="42"/>
    </location>
</feature>
<dbReference type="SUPFAM" id="SSF55874">
    <property type="entry name" value="ATPase domain of HSP90 chaperone/DNA topoisomerase II/histidine kinase"/>
    <property type="match status" value="1"/>
</dbReference>
<dbReference type="STRING" id="697282.Mettu_4310"/>
<evidence type="ECO:0000256" key="8">
    <source>
        <dbReference type="ARBA" id="ARBA00023012"/>
    </source>
</evidence>
<feature type="domain" description="PAS" evidence="11">
    <location>
        <begin position="265"/>
        <end position="310"/>
    </location>
</feature>
<evidence type="ECO:0000256" key="3">
    <source>
        <dbReference type="ARBA" id="ARBA00022553"/>
    </source>
</evidence>
<dbReference type="InterPro" id="IPR035965">
    <property type="entry name" value="PAS-like_dom_sf"/>
</dbReference>
<feature type="domain" description="MHYT" evidence="13">
    <location>
        <begin position="21"/>
        <end position="214"/>
    </location>
</feature>
<dbReference type="PROSITE" id="PS50113">
    <property type="entry name" value="PAC"/>
    <property type="match status" value="3"/>
</dbReference>
<dbReference type="NCBIfam" id="TIGR00229">
    <property type="entry name" value="sensory_box"/>
    <property type="match status" value="3"/>
</dbReference>
<evidence type="ECO:0000256" key="2">
    <source>
        <dbReference type="ARBA" id="ARBA00012438"/>
    </source>
</evidence>
<dbReference type="Pfam" id="PF02518">
    <property type="entry name" value="HATPase_c"/>
    <property type="match status" value="1"/>
</dbReference>
<evidence type="ECO:0000259" key="12">
    <source>
        <dbReference type="PROSITE" id="PS50113"/>
    </source>
</evidence>
<keyword evidence="4" id="KW-0808">Transferase</keyword>
<feature type="domain" description="PAC" evidence="12">
    <location>
        <begin position="328"/>
        <end position="380"/>
    </location>
</feature>
<dbReference type="SMART" id="SM00091">
    <property type="entry name" value="PAS"/>
    <property type="match status" value="3"/>
</dbReference>
<sequence length="907" mass="99430">MLDLFFLNSLTDMTLAYNRSYNIPMVIVSVLIAIFASFCSLEMVDRLARGDQRYLWLSIGALILGGGVWAMHFIGMLAFQLDCEVTYDPWITGLSVLPGIFAAAVALNIVTSKKVTLNKLLLSGIVMASGIGLMHYSGMAAIRLDGILRYNLNLFILSLAAAVCLSVAALSIKTFLSGLPGVTSTFVSSLIGGIVLGGAISSMHYIAMEAAYFVHAHAHAHANGDARVIAATSPNILAIAVICIAVLLIFSGLMFTYLGMKIAHVRTRINAILASTSQGFVMMDRDGIITECNQAMLVLMGTDKQSLVGRFYRGLISTDNSSVMQANYRMEARLNRPDGSLLPCLIDSNSITDDSGERIYSFALFSDISQRIADETELRESETQFRALLESTPDPMVILNSYGLIGIVNHQAEDLLGYSKNELLGEPIDILLTDESHHIFAKLRENYIGNAQAGPVGKQQELRVKTKEGREIPVEVSFSPINTSKGLLIAAALRDISQRKMAESALARSEIKFRTLYVSTSEAVMLWDERGFFDCNDATLAIFGCATKEEFYTKQPSDFSPPQQPCGGNSSDCSKEAIAKALEQGSHSFEWLHRRIDNGKDFPAEVVLSSMELDGKLVLLGTVRDITDRKQYEEKLLQLAEAKSQLLQSEKMATIGQLAAGVAHELNNPIAFVYSNLGTFESYVKDILEITAACQTSLHHDDLANVIALQAEKNFEYLKSDIFELITESKDGITRMRKIVEDLKNFSRVGEPDWQSADLQKGLESTLNIVWNELKYKCVVIKHYSDDLPQIRCIASQLNQVFMNLLVNAGHAIEKKGEITITTRVCPSDNTAVQVLITDTGAGIPPENLKRIFDPFFTTKPVGQGTGLGLSITWGIIAKHHGTIEVNSTVGIGSTFTITLPVDQYDA</sequence>
<dbReference type="InterPro" id="IPR003661">
    <property type="entry name" value="HisK_dim/P_dom"/>
</dbReference>
<dbReference type="Pfam" id="PF03707">
    <property type="entry name" value="MHYT"/>
    <property type="match status" value="2"/>
</dbReference>
<evidence type="ECO:0000313" key="14">
    <source>
        <dbReference type="EMBL" id="EGW21151.1"/>
    </source>
</evidence>
<evidence type="ECO:0000256" key="7">
    <source>
        <dbReference type="ARBA" id="ARBA00022840"/>
    </source>
</evidence>
<dbReference type="EC" id="2.7.13.3" evidence="2"/>
<name>G3IYC9_METTV</name>
<dbReference type="eggNOG" id="COG3852">
    <property type="taxonomic scope" value="Bacteria"/>
</dbReference>
<dbReference type="Proteomes" id="UP000004664">
    <property type="component" value="Unassembled WGS sequence"/>
</dbReference>
<evidence type="ECO:0000256" key="6">
    <source>
        <dbReference type="ARBA" id="ARBA00022777"/>
    </source>
</evidence>
<dbReference type="PROSITE" id="PS50112">
    <property type="entry name" value="PAS"/>
    <property type="match status" value="2"/>
</dbReference>
<dbReference type="HOGENOM" id="CLU_350517_0_0_6"/>
<protein>
    <recommendedName>
        <fullName evidence="2">histidine kinase</fullName>
        <ecNumber evidence="2">2.7.13.3</ecNumber>
    </recommendedName>
</protein>
<dbReference type="CDD" id="cd00130">
    <property type="entry name" value="PAS"/>
    <property type="match status" value="2"/>
</dbReference>
<dbReference type="PROSITE" id="PS50109">
    <property type="entry name" value="HIS_KIN"/>
    <property type="match status" value="1"/>
</dbReference>
<feature type="transmembrane region" description="Helical" evidence="9">
    <location>
        <begin position="54"/>
        <end position="78"/>
    </location>
</feature>
<organism evidence="14 15">
    <name type="scientific">Methylobacter tundripaludum (strain ATCC BAA-1195 / DSM 17260 / SV96)</name>
    <dbReference type="NCBI Taxonomy" id="697282"/>
    <lineage>
        <taxon>Bacteria</taxon>
        <taxon>Pseudomonadati</taxon>
        <taxon>Pseudomonadota</taxon>
        <taxon>Gammaproteobacteria</taxon>
        <taxon>Methylococcales</taxon>
        <taxon>Methylococcaceae</taxon>
        <taxon>Methylobacter</taxon>
    </lineage>
</organism>
<dbReference type="SMART" id="SM00387">
    <property type="entry name" value="HATPase_c"/>
    <property type="match status" value="1"/>
</dbReference>
<feature type="transmembrane region" description="Helical" evidence="9">
    <location>
        <begin position="90"/>
        <end position="109"/>
    </location>
</feature>
<dbReference type="InterPro" id="IPR004358">
    <property type="entry name" value="Sig_transdc_His_kin-like_C"/>
</dbReference>
<dbReference type="InterPro" id="IPR000014">
    <property type="entry name" value="PAS"/>
</dbReference>
<dbReference type="InterPro" id="IPR000700">
    <property type="entry name" value="PAS-assoc_C"/>
</dbReference>
<comment type="catalytic activity">
    <reaction evidence="1">
        <text>ATP + protein L-histidine = ADP + protein N-phospho-L-histidine.</text>
        <dbReference type="EC" id="2.7.13.3"/>
    </reaction>
</comment>
<dbReference type="Pfam" id="PF00989">
    <property type="entry name" value="PAS"/>
    <property type="match status" value="2"/>
</dbReference>
<keyword evidence="15" id="KW-1185">Reference proteome</keyword>
<feature type="transmembrane region" description="Helical" evidence="9">
    <location>
        <begin position="154"/>
        <end position="172"/>
    </location>
</feature>
<evidence type="ECO:0000313" key="15">
    <source>
        <dbReference type="Proteomes" id="UP000004664"/>
    </source>
</evidence>
<evidence type="ECO:0000256" key="9">
    <source>
        <dbReference type="PROSITE-ProRule" id="PRU00244"/>
    </source>
</evidence>
<dbReference type="PROSITE" id="PS50924">
    <property type="entry name" value="MHYT"/>
    <property type="match status" value="1"/>
</dbReference>
<dbReference type="InterPro" id="IPR005467">
    <property type="entry name" value="His_kinase_dom"/>
</dbReference>
<evidence type="ECO:0000256" key="1">
    <source>
        <dbReference type="ARBA" id="ARBA00000085"/>
    </source>
</evidence>
<keyword evidence="8" id="KW-0902">Two-component regulatory system</keyword>
<dbReference type="InterPro" id="IPR001610">
    <property type="entry name" value="PAC"/>
</dbReference>
<keyword evidence="3" id="KW-0597">Phosphoprotein</keyword>
<dbReference type="GO" id="GO:0005524">
    <property type="term" value="F:ATP binding"/>
    <property type="evidence" value="ECO:0007669"/>
    <property type="project" value="UniProtKB-KW"/>
</dbReference>
<dbReference type="PANTHER" id="PTHR43065:SF50">
    <property type="entry name" value="HISTIDINE KINASE"/>
    <property type="match status" value="1"/>
</dbReference>
<keyword evidence="5" id="KW-0547">Nucleotide-binding</keyword>
<dbReference type="Gene3D" id="3.30.565.10">
    <property type="entry name" value="Histidine kinase-like ATPase, C-terminal domain"/>
    <property type="match status" value="1"/>
</dbReference>
<feature type="transmembrane region" description="Helical" evidence="9">
    <location>
        <begin position="236"/>
        <end position="258"/>
    </location>
</feature>
<evidence type="ECO:0000259" key="11">
    <source>
        <dbReference type="PROSITE" id="PS50112"/>
    </source>
</evidence>
<dbReference type="Pfam" id="PF13426">
    <property type="entry name" value="PAS_9"/>
    <property type="match status" value="1"/>
</dbReference>
<feature type="transmembrane region" description="Helical" evidence="9">
    <location>
        <begin position="184"/>
        <end position="207"/>
    </location>
</feature>
<dbReference type="AlphaFoldDB" id="G3IYC9"/>
<proteinExistence type="predicted"/>
<dbReference type="SUPFAM" id="SSF55785">
    <property type="entry name" value="PYP-like sensor domain (PAS domain)"/>
    <property type="match status" value="3"/>
</dbReference>
<dbReference type="GO" id="GO:0016020">
    <property type="term" value="C:membrane"/>
    <property type="evidence" value="ECO:0007669"/>
    <property type="project" value="UniProtKB-UniRule"/>
</dbReference>
<dbReference type="Gene3D" id="1.10.287.130">
    <property type="match status" value="1"/>
</dbReference>
<dbReference type="GO" id="GO:0000155">
    <property type="term" value="F:phosphorelay sensor kinase activity"/>
    <property type="evidence" value="ECO:0007669"/>
    <property type="project" value="InterPro"/>
</dbReference>
<feature type="domain" description="PAS" evidence="11">
    <location>
        <begin position="381"/>
        <end position="450"/>
    </location>
</feature>
<dbReference type="eggNOG" id="COG3300">
    <property type="taxonomic scope" value="Bacteria"/>
</dbReference>
<dbReference type="PRINTS" id="PR00344">
    <property type="entry name" value="BCTRLSENSOR"/>
</dbReference>
<dbReference type="InterPro" id="IPR036890">
    <property type="entry name" value="HATPase_C_sf"/>
</dbReference>
<feature type="domain" description="PAC" evidence="12">
    <location>
        <begin position="458"/>
        <end position="508"/>
    </location>
</feature>
<keyword evidence="9" id="KW-0472">Membrane</keyword>
<keyword evidence="9" id="KW-0812">Transmembrane</keyword>
<feature type="domain" description="Histidine kinase" evidence="10">
    <location>
        <begin position="661"/>
        <end position="904"/>
    </location>
</feature>
<dbReference type="SUPFAM" id="SSF47384">
    <property type="entry name" value="Homodimeric domain of signal transducing histidine kinase"/>
    <property type="match status" value="1"/>
</dbReference>